<accession>A0ABU9M371</accession>
<keyword evidence="2" id="KW-1185">Reference proteome</keyword>
<evidence type="ECO:0000313" key="2">
    <source>
        <dbReference type="Proteomes" id="UP001479606"/>
    </source>
</evidence>
<organism evidence="1 2">
    <name type="scientific">Hymenobacter segetis</name>
    <dbReference type="NCBI Taxonomy" id="2025509"/>
    <lineage>
        <taxon>Bacteria</taxon>
        <taxon>Pseudomonadati</taxon>
        <taxon>Bacteroidota</taxon>
        <taxon>Cytophagia</taxon>
        <taxon>Cytophagales</taxon>
        <taxon>Hymenobacteraceae</taxon>
        <taxon>Hymenobacter</taxon>
    </lineage>
</organism>
<reference evidence="1 2" key="1">
    <citation type="journal article" date="2018" name="Arch. Microbiol.">
        <title>Hymenobacter segetis sp. nov., isolated from soil.</title>
        <authorList>
            <person name="Ten L.N."/>
            <person name="Lim S.J."/>
            <person name="Kim B.O."/>
            <person name="Kang I.K."/>
            <person name="Jung H.Y."/>
        </authorList>
    </citation>
    <scope>NUCLEOTIDE SEQUENCE [LARGE SCALE GENOMIC DNA]</scope>
    <source>
        <strain evidence="1 2">S7-3-11</strain>
    </source>
</reference>
<comment type="caution">
    <text evidence="1">The sequence shown here is derived from an EMBL/GenBank/DDBJ whole genome shotgun (WGS) entry which is preliminary data.</text>
</comment>
<sequence>MKTDLYTKAVLTVIAACLLILVGKEIKFIPEATAATPALPMAGRNYGLVPVNADGSVTVRFQTTEAMPVNIVGIHRPF</sequence>
<dbReference type="EMBL" id="JBCEVZ010000087">
    <property type="protein sequence ID" value="MEL5996664.1"/>
    <property type="molecule type" value="Genomic_DNA"/>
</dbReference>
<dbReference type="RefSeq" id="WP_342301213.1">
    <property type="nucleotide sequence ID" value="NZ_JBCEVZ010000087.1"/>
</dbReference>
<proteinExistence type="predicted"/>
<protein>
    <submittedName>
        <fullName evidence="1">Uncharacterized protein</fullName>
    </submittedName>
</protein>
<gene>
    <name evidence="1" type="ORF">AAFH49_20815</name>
</gene>
<dbReference type="Proteomes" id="UP001479606">
    <property type="component" value="Unassembled WGS sequence"/>
</dbReference>
<name>A0ABU9M371_9BACT</name>
<evidence type="ECO:0000313" key="1">
    <source>
        <dbReference type="EMBL" id="MEL5996664.1"/>
    </source>
</evidence>